<proteinExistence type="predicted"/>
<keyword evidence="1" id="KW-0472">Membrane</keyword>
<feature type="transmembrane region" description="Helical" evidence="1">
    <location>
        <begin position="293"/>
        <end position="318"/>
    </location>
</feature>
<keyword evidence="1" id="KW-0812">Transmembrane</keyword>
<feature type="transmembrane region" description="Helical" evidence="1">
    <location>
        <begin position="55"/>
        <end position="75"/>
    </location>
</feature>
<feature type="transmembrane region" description="Helical" evidence="1">
    <location>
        <begin position="27"/>
        <end position="48"/>
    </location>
</feature>
<dbReference type="PANTHER" id="PTHR34289:SF8">
    <property type="entry name" value="DUF819 DOMAIN-CONTAINING PROTEIN"/>
    <property type="match status" value="1"/>
</dbReference>
<reference evidence="2 3" key="1">
    <citation type="submission" date="2020-08" db="EMBL/GenBank/DDBJ databases">
        <title>Genomic Encyclopedia of Type Strains, Phase IV (KMG-IV): sequencing the most valuable type-strain genomes for metagenomic binning, comparative biology and taxonomic classification.</title>
        <authorList>
            <person name="Goeker M."/>
        </authorList>
    </citation>
    <scope>NUCLEOTIDE SEQUENCE [LARGE SCALE GENOMIC DNA]</scope>
    <source>
        <strain evidence="2 3">DSM 17976</strain>
    </source>
</reference>
<sequence>MNSLYILTMLCANVVLAEWLTKFPYLRSMGAALLVIITTAITANLGLIPSSSEQVPVYDGIFSYLAPLSIFFLMLKANLRSLRKAGGVMLSLFLLGSIGTILGVIVSLQLFDAPRSLGELHYAIAGMFTGTYIGGSVNFNAVALHYGVSKAGTLYAATTAADNIITAIWMVGTLAIPQFLNRLYPRPKRQESVSLVELEAELSENETVGPQNVALLVGLGILSIYLSQQIAQWIPSIPVVLIQTTLALGLAQIPAIHQLAGSRMLGLLCVYLFLAVIGAYCDIPALIHDGKLAFTLLGIITVLVLIHGSIVFGIGALLKQDWDMLGIASQANIGGASSALALAKSLHRPDLQLPAVLIGVLGNAIGTYFGIWIAEWMK</sequence>
<evidence type="ECO:0000313" key="3">
    <source>
        <dbReference type="Proteomes" id="UP000541352"/>
    </source>
</evidence>
<dbReference type="EMBL" id="JACIBY010000005">
    <property type="protein sequence ID" value="MBB3839009.1"/>
    <property type="molecule type" value="Genomic_DNA"/>
</dbReference>
<keyword evidence="1" id="KW-1133">Transmembrane helix</keyword>
<dbReference type="InterPro" id="IPR008537">
    <property type="entry name" value="DUF819"/>
</dbReference>
<gene>
    <name evidence="2" type="ORF">FHS57_003015</name>
</gene>
<feature type="transmembrane region" description="Helical" evidence="1">
    <location>
        <begin position="237"/>
        <end position="256"/>
    </location>
</feature>
<dbReference type="Pfam" id="PF05684">
    <property type="entry name" value="DUF819"/>
    <property type="match status" value="1"/>
</dbReference>
<evidence type="ECO:0000313" key="2">
    <source>
        <dbReference type="EMBL" id="MBB3839009.1"/>
    </source>
</evidence>
<dbReference type="RefSeq" id="WP_183974887.1">
    <property type="nucleotide sequence ID" value="NZ_JACIBY010000005.1"/>
</dbReference>
<feature type="transmembrane region" description="Helical" evidence="1">
    <location>
        <begin position="87"/>
        <end position="111"/>
    </location>
</feature>
<dbReference type="PANTHER" id="PTHR34289">
    <property type="entry name" value="PROTEIN, PUTATIVE (DUF819)-RELATED"/>
    <property type="match status" value="1"/>
</dbReference>
<feature type="transmembrane region" description="Helical" evidence="1">
    <location>
        <begin position="123"/>
        <end position="148"/>
    </location>
</feature>
<dbReference type="Proteomes" id="UP000541352">
    <property type="component" value="Unassembled WGS sequence"/>
</dbReference>
<accession>A0A7W6EQV2</accession>
<dbReference type="AlphaFoldDB" id="A0A7W6EQV2"/>
<feature type="transmembrane region" description="Helical" evidence="1">
    <location>
        <begin position="154"/>
        <end position="180"/>
    </location>
</feature>
<feature type="transmembrane region" description="Helical" evidence="1">
    <location>
        <begin position="268"/>
        <end position="287"/>
    </location>
</feature>
<feature type="transmembrane region" description="Helical" evidence="1">
    <location>
        <begin position="213"/>
        <end position="231"/>
    </location>
</feature>
<organism evidence="2 3">
    <name type="scientific">Runella defluvii</name>
    <dbReference type="NCBI Taxonomy" id="370973"/>
    <lineage>
        <taxon>Bacteria</taxon>
        <taxon>Pseudomonadati</taxon>
        <taxon>Bacteroidota</taxon>
        <taxon>Cytophagia</taxon>
        <taxon>Cytophagales</taxon>
        <taxon>Spirosomataceae</taxon>
        <taxon>Runella</taxon>
    </lineage>
</organism>
<comment type="caution">
    <text evidence="2">The sequence shown here is derived from an EMBL/GenBank/DDBJ whole genome shotgun (WGS) entry which is preliminary data.</text>
</comment>
<keyword evidence="3" id="KW-1185">Reference proteome</keyword>
<name>A0A7W6EQV2_9BACT</name>
<evidence type="ECO:0000256" key="1">
    <source>
        <dbReference type="SAM" id="Phobius"/>
    </source>
</evidence>
<feature type="transmembrane region" description="Helical" evidence="1">
    <location>
        <begin position="355"/>
        <end position="374"/>
    </location>
</feature>
<protein>
    <submittedName>
        <fullName evidence="2">Putative membrane protein</fullName>
    </submittedName>
</protein>